<dbReference type="EMBL" id="LSSM01000756">
    <property type="protein sequence ID" value="OMJ27970.1"/>
    <property type="molecule type" value="Genomic_DNA"/>
</dbReference>
<keyword evidence="3" id="KW-1185">Reference proteome</keyword>
<reference evidence="3" key="1">
    <citation type="submission" date="2017-01" db="EMBL/GenBank/DDBJ databases">
        <authorList>
            <person name="Wang Y."/>
            <person name="White M."/>
            <person name="Kvist S."/>
            <person name="Moncalvo J.-M."/>
        </authorList>
    </citation>
    <scope>NUCLEOTIDE SEQUENCE [LARGE SCALE GENOMIC DNA]</scope>
    <source>
        <strain evidence="3">ID-206-W2</strain>
    </source>
</reference>
<name>A0A1R1YM94_9FUNG</name>
<dbReference type="OrthoDB" id="5726160at2759"/>
<gene>
    <name evidence="2" type="ORF">AYI69_g2570</name>
</gene>
<evidence type="ECO:0000313" key="3">
    <source>
        <dbReference type="Proteomes" id="UP000187429"/>
    </source>
</evidence>
<evidence type="ECO:0000256" key="1">
    <source>
        <dbReference type="SAM" id="SignalP"/>
    </source>
</evidence>
<evidence type="ECO:0008006" key="4">
    <source>
        <dbReference type="Google" id="ProtNLM"/>
    </source>
</evidence>
<dbReference type="Proteomes" id="UP000187429">
    <property type="component" value="Unassembled WGS sequence"/>
</dbReference>
<keyword evidence="1" id="KW-0732">Signal</keyword>
<feature type="signal peptide" evidence="1">
    <location>
        <begin position="1"/>
        <end position="18"/>
    </location>
</feature>
<protein>
    <recommendedName>
        <fullName evidence="4">C2H2-type domain-containing protein</fullName>
    </recommendedName>
</protein>
<accession>A0A1R1YM94</accession>
<organism evidence="2 3">
    <name type="scientific">Smittium culicis</name>
    <dbReference type="NCBI Taxonomy" id="133412"/>
    <lineage>
        <taxon>Eukaryota</taxon>
        <taxon>Fungi</taxon>
        <taxon>Fungi incertae sedis</taxon>
        <taxon>Zoopagomycota</taxon>
        <taxon>Kickxellomycotina</taxon>
        <taxon>Harpellomycetes</taxon>
        <taxon>Harpellales</taxon>
        <taxon>Legeriomycetaceae</taxon>
        <taxon>Smittium</taxon>
    </lineage>
</organism>
<evidence type="ECO:0000313" key="2">
    <source>
        <dbReference type="EMBL" id="OMJ27970.1"/>
    </source>
</evidence>
<dbReference type="AlphaFoldDB" id="A0A1R1YM94"/>
<comment type="caution">
    <text evidence="2">The sequence shown here is derived from an EMBL/GenBank/DDBJ whole genome shotgun (WGS) entry which is preliminary data.</text>
</comment>
<sequence>MRWVASLKYVLFWQLVNPLVMPKTEEKGQISSFEQKKNSDTLSDLNFIYVERAIYRRCVHTNCNLEFILAHNSTDHMSATLKCTACPGTFANTKCMSRLAIDYLVDMMQHTNSSKLYGCVANSQFSIKKNIKGVVKNTAFSTSRLGLRARVKN</sequence>
<proteinExistence type="predicted"/>
<feature type="chain" id="PRO_5010196133" description="C2H2-type domain-containing protein" evidence="1">
    <location>
        <begin position="19"/>
        <end position="153"/>
    </location>
</feature>